<comment type="subcellular location">
    <subcellularLocation>
        <location evidence="1">Membrane</location>
        <topology evidence="1">Multi-pass membrane protein</topology>
    </subcellularLocation>
</comment>
<accession>A0A8H6J0M6</accession>
<evidence type="ECO:0000256" key="2">
    <source>
        <dbReference type="ARBA" id="ARBA00022448"/>
    </source>
</evidence>
<feature type="transmembrane region" description="Helical" evidence="6">
    <location>
        <begin position="45"/>
        <end position="62"/>
    </location>
</feature>
<feature type="transmembrane region" description="Helical" evidence="6">
    <location>
        <begin position="140"/>
        <end position="164"/>
    </location>
</feature>
<feature type="transmembrane region" description="Helical" evidence="6">
    <location>
        <begin position="210"/>
        <end position="232"/>
    </location>
</feature>
<name>A0A8H6J0M6_9PEZI</name>
<evidence type="ECO:0000256" key="6">
    <source>
        <dbReference type="SAM" id="Phobius"/>
    </source>
</evidence>
<evidence type="ECO:0000256" key="3">
    <source>
        <dbReference type="ARBA" id="ARBA00022692"/>
    </source>
</evidence>
<dbReference type="PROSITE" id="PS50850">
    <property type="entry name" value="MFS"/>
    <property type="match status" value="1"/>
</dbReference>
<keyword evidence="5 6" id="KW-0472">Membrane</keyword>
<keyword evidence="4 6" id="KW-1133">Transmembrane helix</keyword>
<dbReference type="GO" id="GO:0016020">
    <property type="term" value="C:membrane"/>
    <property type="evidence" value="ECO:0007669"/>
    <property type="project" value="UniProtKB-SubCell"/>
</dbReference>
<feature type="transmembrane region" description="Helical" evidence="6">
    <location>
        <begin position="334"/>
        <end position="353"/>
    </location>
</feature>
<keyword evidence="9" id="KW-1185">Reference proteome</keyword>
<feature type="transmembrane region" description="Helical" evidence="6">
    <location>
        <begin position="365"/>
        <end position="383"/>
    </location>
</feature>
<evidence type="ECO:0000256" key="1">
    <source>
        <dbReference type="ARBA" id="ARBA00004141"/>
    </source>
</evidence>
<evidence type="ECO:0000313" key="8">
    <source>
        <dbReference type="EMBL" id="KAF6803951.1"/>
    </source>
</evidence>
<keyword evidence="3 6" id="KW-0812">Transmembrane</keyword>
<dbReference type="Pfam" id="PF07690">
    <property type="entry name" value="MFS_1"/>
    <property type="match status" value="1"/>
</dbReference>
<evidence type="ECO:0000256" key="5">
    <source>
        <dbReference type="ARBA" id="ARBA00023136"/>
    </source>
</evidence>
<organism evidence="8 9">
    <name type="scientific">Colletotrichum sojae</name>
    <dbReference type="NCBI Taxonomy" id="2175907"/>
    <lineage>
        <taxon>Eukaryota</taxon>
        <taxon>Fungi</taxon>
        <taxon>Dikarya</taxon>
        <taxon>Ascomycota</taxon>
        <taxon>Pezizomycotina</taxon>
        <taxon>Sordariomycetes</taxon>
        <taxon>Hypocreomycetidae</taxon>
        <taxon>Glomerellales</taxon>
        <taxon>Glomerellaceae</taxon>
        <taxon>Colletotrichum</taxon>
        <taxon>Colletotrichum orchidearum species complex</taxon>
    </lineage>
</organism>
<dbReference type="PANTHER" id="PTHR43791:SF78">
    <property type="entry name" value="TRANSPORTER, PUTATIVE (AFU_ORTHOLOGUE AFUA_3G01370)-RELATED"/>
    <property type="match status" value="1"/>
</dbReference>
<dbReference type="PANTHER" id="PTHR43791">
    <property type="entry name" value="PERMEASE-RELATED"/>
    <property type="match status" value="1"/>
</dbReference>
<feature type="transmembrane region" description="Helical" evidence="6">
    <location>
        <begin position="452"/>
        <end position="478"/>
    </location>
</feature>
<feature type="transmembrane region" description="Helical" evidence="6">
    <location>
        <begin position="302"/>
        <end position="322"/>
    </location>
</feature>
<dbReference type="EMBL" id="WIGN01000222">
    <property type="protein sequence ID" value="KAF6803951.1"/>
    <property type="molecule type" value="Genomic_DNA"/>
</dbReference>
<feature type="domain" description="Major facilitator superfamily (MFS) profile" evidence="7">
    <location>
        <begin position="49"/>
        <end position="484"/>
    </location>
</feature>
<feature type="transmembrane region" description="Helical" evidence="6">
    <location>
        <begin position="395"/>
        <end position="417"/>
    </location>
</feature>
<dbReference type="SUPFAM" id="SSF103473">
    <property type="entry name" value="MFS general substrate transporter"/>
    <property type="match status" value="1"/>
</dbReference>
<evidence type="ECO:0000256" key="4">
    <source>
        <dbReference type="ARBA" id="ARBA00022989"/>
    </source>
</evidence>
<feature type="transmembrane region" description="Helical" evidence="6">
    <location>
        <begin position="176"/>
        <end position="198"/>
    </location>
</feature>
<sequence>MADIKPNEDMVNDRDLPEEKPIETHQVAELTEAEKLIEKKLVKRIDWIIMPLILSVYLLNWIDRNNYASARLAGLEEDLGLSLTQYQTGLSILFVGYILGQIPSNLLLNWFGRPSLYLGFFTVAWGLVSALTALVQNFAGIVVCRFILGFVEAPFFPGVLFYLSKWYTKKELNFRMSIFYSGSLIAGAFGNLIAAGILDGLAGVRGLSAWRWLYILEGAITVVAGIVVCIFLPDFPQNWRALTPEMQHVGWFFVLWNASDHLLTAYPANRRMALEAAEDDTDEAGVTSQLKGLKLCVTDLKVWIFAFIYMGLTGAQGFGYYFPTLTRTLGYSHFISLLLVAPPHIFITIWSYIHGIISDRFTTRYWFCLYPAAVSVVGFVVFMTTDIFGPKYMTFFFMMFLMNINGTLFSWIAGVVSRPPAKRAAAYALINSLGNSVSIWTPYTYLDKESPYFFTGIGMCVGLITSAAVLMTLLRLILIRENKRLARLENQSVQLIPKETARLEKTAEAERISLSAARVLQKGFRYTI</sequence>
<dbReference type="Proteomes" id="UP000652219">
    <property type="component" value="Unassembled WGS sequence"/>
</dbReference>
<evidence type="ECO:0000259" key="7">
    <source>
        <dbReference type="PROSITE" id="PS50850"/>
    </source>
</evidence>
<dbReference type="GO" id="GO:0022857">
    <property type="term" value="F:transmembrane transporter activity"/>
    <property type="evidence" value="ECO:0007669"/>
    <property type="project" value="InterPro"/>
</dbReference>
<feature type="transmembrane region" description="Helical" evidence="6">
    <location>
        <begin position="115"/>
        <end position="134"/>
    </location>
</feature>
<comment type="caution">
    <text evidence="8">The sequence shown here is derived from an EMBL/GenBank/DDBJ whole genome shotgun (WGS) entry which is preliminary data.</text>
</comment>
<gene>
    <name evidence="8" type="ORF">CSOJ01_10523</name>
</gene>
<dbReference type="InterPro" id="IPR011701">
    <property type="entry name" value="MFS"/>
</dbReference>
<dbReference type="FunFam" id="1.20.1250.20:FF:000057">
    <property type="entry name" value="MFS general substrate transporter"/>
    <property type="match status" value="1"/>
</dbReference>
<evidence type="ECO:0000313" key="9">
    <source>
        <dbReference type="Proteomes" id="UP000652219"/>
    </source>
</evidence>
<dbReference type="InterPro" id="IPR020846">
    <property type="entry name" value="MFS_dom"/>
</dbReference>
<dbReference type="AlphaFoldDB" id="A0A8H6J0M6"/>
<reference evidence="8 9" key="1">
    <citation type="journal article" date="2020" name="Phytopathology">
        <title>Genome Sequence Resources of Colletotrichum truncatum, C. plurivorum, C. musicola, and C. sojae: Four Species Pathogenic to Soybean (Glycine max).</title>
        <authorList>
            <person name="Rogerio F."/>
            <person name="Boufleur T.R."/>
            <person name="Ciampi-Guillardi M."/>
            <person name="Sukno S.A."/>
            <person name="Thon M.R."/>
            <person name="Massola Junior N.S."/>
            <person name="Baroncelli R."/>
        </authorList>
    </citation>
    <scope>NUCLEOTIDE SEQUENCE [LARGE SCALE GENOMIC DNA]</scope>
    <source>
        <strain evidence="8 9">LFN0009</strain>
    </source>
</reference>
<dbReference type="InterPro" id="IPR036259">
    <property type="entry name" value="MFS_trans_sf"/>
</dbReference>
<protein>
    <submittedName>
        <fullName evidence="8">Major facilitator superfamily transporter</fullName>
    </submittedName>
</protein>
<feature type="transmembrane region" description="Helical" evidence="6">
    <location>
        <begin position="89"/>
        <end position="108"/>
    </location>
</feature>
<proteinExistence type="predicted"/>
<feature type="transmembrane region" description="Helical" evidence="6">
    <location>
        <begin position="424"/>
        <end position="446"/>
    </location>
</feature>
<dbReference type="Gene3D" id="1.20.1250.20">
    <property type="entry name" value="MFS general substrate transporter like domains"/>
    <property type="match status" value="2"/>
</dbReference>
<keyword evidence="2" id="KW-0813">Transport</keyword>